<feature type="non-terminal residue" evidence="17">
    <location>
        <position position="1"/>
    </location>
</feature>
<evidence type="ECO:0000313" key="17">
    <source>
        <dbReference type="EMBL" id="CAH2245013.1"/>
    </source>
</evidence>
<keyword evidence="4" id="KW-0444">Lipid biosynthesis</keyword>
<dbReference type="PANTHER" id="PTHR48182:SF2">
    <property type="entry name" value="PROTEIN SERAC1"/>
    <property type="match status" value="1"/>
</dbReference>
<reference evidence="17" key="1">
    <citation type="submission" date="2022-03" db="EMBL/GenBank/DDBJ databases">
        <authorList>
            <person name="Lindestad O."/>
        </authorList>
    </citation>
    <scope>NUCLEOTIDE SEQUENCE</scope>
</reference>
<dbReference type="Gene3D" id="3.40.50.1820">
    <property type="entry name" value="alpha/beta hydrolase"/>
    <property type="match status" value="1"/>
</dbReference>
<evidence type="ECO:0000313" key="18">
    <source>
        <dbReference type="Proteomes" id="UP000838756"/>
    </source>
</evidence>
<evidence type="ECO:0000256" key="14">
    <source>
        <dbReference type="ARBA" id="ARBA00040991"/>
    </source>
</evidence>
<evidence type="ECO:0000256" key="13">
    <source>
        <dbReference type="ARBA" id="ARBA00038024"/>
    </source>
</evidence>
<dbReference type="SUPFAM" id="SSF48371">
    <property type="entry name" value="ARM repeat"/>
    <property type="match status" value="1"/>
</dbReference>
<keyword evidence="10" id="KW-0472">Membrane</keyword>
<dbReference type="GO" id="GO:0005739">
    <property type="term" value="C:mitochondrion"/>
    <property type="evidence" value="ECO:0007669"/>
    <property type="project" value="UniProtKB-SubCell"/>
</dbReference>
<dbReference type="EMBL" id="CAKXAJ010025885">
    <property type="protein sequence ID" value="CAH2245013.1"/>
    <property type="molecule type" value="Genomic_DNA"/>
</dbReference>
<keyword evidence="5" id="KW-0812">Transmembrane</keyword>
<evidence type="ECO:0000256" key="7">
    <source>
        <dbReference type="ARBA" id="ARBA00022989"/>
    </source>
</evidence>
<evidence type="ECO:0000256" key="16">
    <source>
        <dbReference type="PROSITE-ProRule" id="PRU00259"/>
    </source>
</evidence>
<evidence type="ECO:0000256" key="4">
    <source>
        <dbReference type="ARBA" id="ARBA00022516"/>
    </source>
</evidence>
<keyword evidence="8" id="KW-0443">Lipid metabolism</keyword>
<comment type="caution">
    <text evidence="17">The sequence shown here is derived from an EMBL/GenBank/DDBJ whole genome shotgun (WGS) entry which is preliminary data.</text>
</comment>
<keyword evidence="6" id="KW-0256">Endoplasmic reticulum</keyword>
<gene>
    <name evidence="17" type="primary">jg14358</name>
    <name evidence="17" type="ORF">PAEG_LOCUS20894</name>
</gene>
<dbReference type="InterPro" id="IPR000225">
    <property type="entry name" value="Armadillo"/>
</dbReference>
<dbReference type="OrthoDB" id="5086500at2759"/>
<dbReference type="AlphaFoldDB" id="A0A8S4S6G0"/>
<protein>
    <recommendedName>
        <fullName evidence="14">Protein SERAC1</fullName>
    </recommendedName>
    <alternativeName>
        <fullName evidence="15">Serine active site-containing protein 1</fullName>
    </alternativeName>
</protein>
<dbReference type="PROSITE" id="PS50176">
    <property type="entry name" value="ARM_REPEAT"/>
    <property type="match status" value="1"/>
</dbReference>
<name>A0A8S4S6G0_9NEOP</name>
<sequence length="767" mass="87647">VEKKFTAEYIYIDDPSYDATMKLEHTREISNSVGFSRIWKSLKHSLAWKLLWVCRHGSKEQRNLAIDQLAAFKNNKSWDCLRIAQAVDKNTAVLLAHTYGVDLRYFLPPPLHIENQKAEVTKMSLQDRLKPLIKILKVVSLCGSSVLIVAYHCSLINKSIKNIVNTNVLDVEKKFTAEYIYIDDPSYDATMKLEHTREISNSVGFSRIWKSLKHSLAWKLLWVCRHGSKEQRNLAIDQLAAFKNNKSWDCLRIAQAVDKNTAVLLAHTYGVDLRYFLPPPLHKSYENDKSVNTLHKLGLLPKLAELMLRYKHDTEVDFAVLKILTVLSLYNNLLNDFFQNGLIGELARLLKSKDVRLASSAAVCLANLSGEFCYRPGLFLLYPLYRQRKTHTCDTLLVHGLRGGVFVTWRQRDKKCAEPVGIIEVTTSDVDCDPCEESTGDKNNRYLDPDLEMVLEQFKELEDEKLLSSYEVVLNDIPIEAKRDINNDILLAKKKRVALLQEEEDKCSHTHCWPKDWLPKDCSNLRILGFNYWSKLSDWLEGCPLQNADIVARAEELASALIDAEVGKKNVVWLAHSMGGLIVKQLLVDGAQKSDEAYKILCQNTKAVLFYSTPHKGSALATMPRAAASILWPSQDVKQLQENSPELLELHELFLKFADKFNWETISFAETLPTLITAFKVPVHFVEPYSADLGRGVFYQLPLDHLSICKPATRQSILYTTVLDILQQATKCDVEMNYTESYVYRIVNVIWLFISRIVNQLKSTMKD</sequence>
<evidence type="ECO:0000256" key="8">
    <source>
        <dbReference type="ARBA" id="ARBA00023098"/>
    </source>
</evidence>
<evidence type="ECO:0000256" key="3">
    <source>
        <dbReference type="ARBA" id="ARBA00004240"/>
    </source>
</evidence>
<evidence type="ECO:0000256" key="1">
    <source>
        <dbReference type="ARBA" id="ARBA00004167"/>
    </source>
</evidence>
<dbReference type="Gene3D" id="1.25.10.10">
    <property type="entry name" value="Leucine-rich Repeat Variant"/>
    <property type="match status" value="1"/>
</dbReference>
<dbReference type="InterPro" id="IPR029058">
    <property type="entry name" value="AB_hydrolase_fold"/>
</dbReference>
<dbReference type="GO" id="GO:0016020">
    <property type="term" value="C:membrane"/>
    <property type="evidence" value="ECO:0007669"/>
    <property type="project" value="UniProtKB-SubCell"/>
</dbReference>
<dbReference type="PANTHER" id="PTHR48182">
    <property type="entry name" value="PROTEIN SERAC1"/>
    <property type="match status" value="1"/>
</dbReference>
<dbReference type="InterPro" id="IPR016024">
    <property type="entry name" value="ARM-type_fold"/>
</dbReference>
<dbReference type="InterPro" id="IPR052374">
    <property type="entry name" value="SERAC1"/>
</dbReference>
<evidence type="ECO:0000256" key="15">
    <source>
        <dbReference type="ARBA" id="ARBA00041701"/>
    </source>
</evidence>
<evidence type="ECO:0000256" key="9">
    <source>
        <dbReference type="ARBA" id="ARBA00023128"/>
    </source>
</evidence>
<keyword evidence="12" id="KW-1208">Phospholipid metabolism</keyword>
<evidence type="ECO:0000256" key="10">
    <source>
        <dbReference type="ARBA" id="ARBA00023136"/>
    </source>
</evidence>
<organism evidence="17 18">
    <name type="scientific">Pararge aegeria aegeria</name>
    <dbReference type="NCBI Taxonomy" id="348720"/>
    <lineage>
        <taxon>Eukaryota</taxon>
        <taxon>Metazoa</taxon>
        <taxon>Ecdysozoa</taxon>
        <taxon>Arthropoda</taxon>
        <taxon>Hexapoda</taxon>
        <taxon>Insecta</taxon>
        <taxon>Pterygota</taxon>
        <taxon>Neoptera</taxon>
        <taxon>Endopterygota</taxon>
        <taxon>Lepidoptera</taxon>
        <taxon>Glossata</taxon>
        <taxon>Ditrysia</taxon>
        <taxon>Papilionoidea</taxon>
        <taxon>Nymphalidae</taxon>
        <taxon>Satyrinae</taxon>
        <taxon>Satyrini</taxon>
        <taxon>Parargina</taxon>
        <taxon>Pararge</taxon>
    </lineage>
</organism>
<evidence type="ECO:0000256" key="2">
    <source>
        <dbReference type="ARBA" id="ARBA00004173"/>
    </source>
</evidence>
<dbReference type="GO" id="GO:0005783">
    <property type="term" value="C:endoplasmic reticulum"/>
    <property type="evidence" value="ECO:0007669"/>
    <property type="project" value="UniProtKB-SubCell"/>
</dbReference>
<accession>A0A8S4S6G0</accession>
<keyword evidence="18" id="KW-1185">Reference proteome</keyword>
<feature type="repeat" description="ARM" evidence="16">
    <location>
        <begin position="341"/>
        <end position="369"/>
    </location>
</feature>
<evidence type="ECO:0000256" key="12">
    <source>
        <dbReference type="ARBA" id="ARBA00023264"/>
    </source>
</evidence>
<proteinExistence type="inferred from homology"/>
<dbReference type="GO" id="GO:0008654">
    <property type="term" value="P:phospholipid biosynthetic process"/>
    <property type="evidence" value="ECO:0007669"/>
    <property type="project" value="UniProtKB-KW"/>
</dbReference>
<keyword evidence="11" id="KW-0594">Phospholipid biosynthesis</keyword>
<evidence type="ECO:0000256" key="6">
    <source>
        <dbReference type="ARBA" id="ARBA00022824"/>
    </source>
</evidence>
<keyword evidence="7" id="KW-1133">Transmembrane helix</keyword>
<dbReference type="SUPFAM" id="SSF53474">
    <property type="entry name" value="alpha/beta-Hydrolases"/>
    <property type="match status" value="1"/>
</dbReference>
<keyword evidence="9" id="KW-0496">Mitochondrion</keyword>
<evidence type="ECO:0000256" key="5">
    <source>
        <dbReference type="ARBA" id="ARBA00022692"/>
    </source>
</evidence>
<comment type="similarity">
    <text evidence="13">Belongs to the SERAC1 family.</text>
</comment>
<comment type="subcellular location">
    <subcellularLocation>
        <location evidence="3">Endoplasmic reticulum</location>
    </subcellularLocation>
    <subcellularLocation>
        <location evidence="1">Membrane</location>
        <topology evidence="1">Single-pass membrane protein</topology>
    </subcellularLocation>
    <subcellularLocation>
        <location evidence="2">Mitochondrion</location>
    </subcellularLocation>
</comment>
<dbReference type="Proteomes" id="UP000838756">
    <property type="component" value="Unassembled WGS sequence"/>
</dbReference>
<evidence type="ECO:0000256" key="11">
    <source>
        <dbReference type="ARBA" id="ARBA00023209"/>
    </source>
</evidence>
<dbReference type="InterPro" id="IPR011989">
    <property type="entry name" value="ARM-like"/>
</dbReference>